<dbReference type="Gene3D" id="3.40.50.300">
    <property type="entry name" value="P-loop containing nucleotide triphosphate hydrolases"/>
    <property type="match status" value="2"/>
</dbReference>
<dbReference type="GeneID" id="109571140"/>
<name>A0ABM4QSI6_BOSIN</name>
<dbReference type="SUPFAM" id="SSF50692">
    <property type="entry name" value="ADC-like"/>
    <property type="match status" value="1"/>
</dbReference>
<comment type="catalytic activity">
    <reaction evidence="4">
        <text>ATP + H2O = ADP + phosphate + H(+)</text>
        <dbReference type="Rhea" id="RHEA:13065"/>
        <dbReference type="ChEBI" id="CHEBI:15377"/>
        <dbReference type="ChEBI" id="CHEBI:15378"/>
        <dbReference type="ChEBI" id="CHEBI:30616"/>
        <dbReference type="ChEBI" id="CHEBI:43474"/>
        <dbReference type="ChEBI" id="CHEBI:456216"/>
        <dbReference type="EC" id="3.6.4.6"/>
    </reaction>
</comment>
<evidence type="ECO:0000313" key="9">
    <source>
        <dbReference type="RefSeq" id="XP_070626251.1"/>
    </source>
</evidence>
<dbReference type="Gene3D" id="2.40.40.20">
    <property type="match status" value="1"/>
</dbReference>
<dbReference type="Gene3D" id="1.10.8.60">
    <property type="match status" value="1"/>
</dbReference>
<evidence type="ECO:0000259" key="7">
    <source>
        <dbReference type="SMART" id="SM01073"/>
    </source>
</evidence>
<accession>A0ABM4QSI6</accession>
<evidence type="ECO:0000256" key="2">
    <source>
        <dbReference type="ARBA" id="ARBA00022741"/>
    </source>
</evidence>
<evidence type="ECO:0000313" key="8">
    <source>
        <dbReference type="Proteomes" id="UP001652663"/>
    </source>
</evidence>
<evidence type="ECO:0000256" key="4">
    <source>
        <dbReference type="ARBA" id="ARBA00048883"/>
    </source>
</evidence>
<dbReference type="InterPro" id="IPR050168">
    <property type="entry name" value="AAA_ATPase_domain"/>
</dbReference>
<feature type="compositionally biased region" description="Basic and acidic residues" evidence="5">
    <location>
        <begin position="287"/>
        <end position="302"/>
    </location>
</feature>
<proteinExistence type="predicted"/>
<dbReference type="EC" id="3.6.4.6" evidence="1"/>
<feature type="region of interest" description="Disordered" evidence="5">
    <location>
        <begin position="199"/>
        <end position="220"/>
    </location>
</feature>
<dbReference type="SUPFAM" id="SSF52540">
    <property type="entry name" value="P-loop containing nucleoside triphosphate hydrolases"/>
    <property type="match status" value="2"/>
</dbReference>
<evidence type="ECO:0000256" key="3">
    <source>
        <dbReference type="ARBA" id="ARBA00022840"/>
    </source>
</evidence>
<feature type="domain" description="AAA+ ATPase" evidence="6">
    <location>
        <begin position="653"/>
        <end position="754"/>
    </location>
</feature>
<feature type="domain" description="AAA+ ATPase" evidence="6">
    <location>
        <begin position="379"/>
        <end position="518"/>
    </location>
</feature>
<dbReference type="SMART" id="SM00382">
    <property type="entry name" value="AAA"/>
    <property type="match status" value="2"/>
</dbReference>
<feature type="region of interest" description="Disordered" evidence="5">
    <location>
        <begin position="233"/>
        <end position="307"/>
    </location>
</feature>
<evidence type="ECO:0000259" key="6">
    <source>
        <dbReference type="SMART" id="SM00382"/>
    </source>
</evidence>
<dbReference type="RefSeq" id="XP_070626251.1">
    <property type="nucleotide sequence ID" value="XM_070770150.1"/>
</dbReference>
<dbReference type="InterPro" id="IPR003338">
    <property type="entry name" value="CDC4_N-term_subdom"/>
</dbReference>
<feature type="compositionally biased region" description="Basic residues" evidence="5">
    <location>
        <begin position="1"/>
        <end position="10"/>
    </location>
</feature>
<gene>
    <name evidence="9" type="primary">AFG2A</name>
</gene>
<evidence type="ECO:0000256" key="5">
    <source>
        <dbReference type="SAM" id="MobiDB-lite"/>
    </source>
</evidence>
<dbReference type="Proteomes" id="UP001652663">
    <property type="component" value="Chromosome 17"/>
</dbReference>
<sequence length="775" mass="83722">MSSKKNRKRLNQSAENGSSSASAASFSKGATASAVAPGTLVVINFLEKDDKVPKAFQNSLVQLGLNTMKSANICIGRPVLLTSLDGKQEVYTAWPVAGFPGGKVGLSEVAQKNVGVRVGDAIHVQPVLGAVLQAEELDVALSDKNADINEEQLAGCILRKLDGKVVLPGNFLYCTFYGRPCKLQVLRVKGADGTMLRRAQNDSDTAAQGMASELSSRDPSTLDISLQLSQLDLEVPRRPASSSTPYKPDDRMMNKAGGISSDGTQSPGTGSGRGLEEVTGLECSFESAREGSEQPVNEERLLKSPSVGAQSNTDTFYFISSKTRVSFTKNRTNSKDQANQLKVTYDMIGGLNSQLKEIREIIELPLKQPELFKSYGIPPPRGVLLYGPPGTGKTMIARAVANEVGAYVSVINGPEIISKFYGETEARLRQIFAEATLRHPSIIFIDELDALCPKREGAQNEVEKRVVASLLTLMDGIGSEGSEGQVLVLGATNRPHALDAALRRPGRFDKEIEIGVPNAQDRLDILQKLLRRVPHLLTEAELLQLANSAHGYVGADLKALCNEAGLHALRRVLRRQPNLPDSKMAGLVKITLKDFLQGMNDIRPSAMREVAVDVPNVSWSDIGGLENVKLKLKQAVEWPLKHPESFTQMGIQPPKGVLLYGPPGCSKTMIAKALANESGLNFLAIKGPELMNKYVGESERAVREIFRKARAVAPSIIFFDELDALAVERGSSSGAGNVADRVLAQLLTEMDGIEQLKNVTILAATNRPDRIDKSV</sequence>
<dbReference type="PANTHER" id="PTHR23077:SF27">
    <property type="entry name" value="ATPASE FAMILY GENE 2 PROTEIN HOMOLOG A"/>
    <property type="match status" value="1"/>
</dbReference>
<dbReference type="InterPro" id="IPR003959">
    <property type="entry name" value="ATPase_AAA_core"/>
</dbReference>
<dbReference type="PANTHER" id="PTHR23077">
    <property type="entry name" value="AAA-FAMILY ATPASE"/>
    <property type="match status" value="1"/>
</dbReference>
<dbReference type="CDD" id="cd19511">
    <property type="entry name" value="RecA-like_CDC48_r2-like"/>
    <property type="match status" value="1"/>
</dbReference>
<keyword evidence="3" id="KW-0067">ATP-binding</keyword>
<dbReference type="InterPro" id="IPR009010">
    <property type="entry name" value="Asp_de-COase-like_dom_sf"/>
</dbReference>
<organism evidence="8 9">
    <name type="scientific">Bos indicus</name>
    <name type="common">Zebu</name>
    <dbReference type="NCBI Taxonomy" id="9915"/>
    <lineage>
        <taxon>Eukaryota</taxon>
        <taxon>Metazoa</taxon>
        <taxon>Chordata</taxon>
        <taxon>Craniata</taxon>
        <taxon>Vertebrata</taxon>
        <taxon>Euteleostomi</taxon>
        <taxon>Mammalia</taxon>
        <taxon>Eutheria</taxon>
        <taxon>Laurasiatheria</taxon>
        <taxon>Artiodactyla</taxon>
        <taxon>Ruminantia</taxon>
        <taxon>Pecora</taxon>
        <taxon>Bovidae</taxon>
        <taxon>Bovinae</taxon>
        <taxon>Bos</taxon>
    </lineage>
</organism>
<feature type="region of interest" description="Disordered" evidence="5">
    <location>
        <begin position="1"/>
        <end position="23"/>
    </location>
</feature>
<feature type="domain" description="CDC48 N-terminal subdomain" evidence="7">
    <location>
        <begin position="39"/>
        <end position="130"/>
    </location>
</feature>
<dbReference type="SMART" id="SM01073">
    <property type="entry name" value="CDC48_N"/>
    <property type="match status" value="1"/>
</dbReference>
<keyword evidence="2" id="KW-0547">Nucleotide-binding</keyword>
<protein>
    <recommendedName>
        <fullName evidence="1">vesicle-fusing ATPase</fullName>
        <ecNumber evidence="1">3.6.4.6</ecNumber>
    </recommendedName>
</protein>
<dbReference type="CDD" id="cd19503">
    <property type="entry name" value="RecA-like_CDC48_NLV2_r1-like"/>
    <property type="match status" value="1"/>
</dbReference>
<dbReference type="InterPro" id="IPR041569">
    <property type="entry name" value="AAA_lid_3"/>
</dbReference>
<dbReference type="InterPro" id="IPR003593">
    <property type="entry name" value="AAA+_ATPase"/>
</dbReference>
<feature type="compositionally biased region" description="Low complexity" evidence="5">
    <location>
        <begin position="13"/>
        <end position="23"/>
    </location>
</feature>
<dbReference type="PROSITE" id="PS00674">
    <property type="entry name" value="AAA"/>
    <property type="match status" value="1"/>
</dbReference>
<reference evidence="9" key="1">
    <citation type="submission" date="2025-08" db="UniProtKB">
        <authorList>
            <consortium name="RefSeq"/>
        </authorList>
    </citation>
    <scope>IDENTIFICATION</scope>
    <source>
        <tissue evidence="9">Blood</tissue>
    </source>
</reference>
<dbReference type="Pfam" id="PF17862">
    <property type="entry name" value="AAA_lid_3"/>
    <property type="match status" value="1"/>
</dbReference>
<evidence type="ECO:0000256" key="1">
    <source>
        <dbReference type="ARBA" id="ARBA00012674"/>
    </source>
</evidence>
<dbReference type="InterPro" id="IPR003960">
    <property type="entry name" value="ATPase_AAA_CS"/>
</dbReference>
<keyword evidence="8" id="KW-1185">Reference proteome</keyword>
<dbReference type="InterPro" id="IPR027417">
    <property type="entry name" value="P-loop_NTPase"/>
</dbReference>
<dbReference type="Pfam" id="PF00004">
    <property type="entry name" value="AAA"/>
    <property type="match status" value="2"/>
</dbReference>